<dbReference type="EMBL" id="AUZY01002812">
    <property type="protein sequence ID" value="EQD71370.1"/>
    <property type="molecule type" value="Genomic_DNA"/>
</dbReference>
<dbReference type="AlphaFoldDB" id="T1CQH2"/>
<reference evidence="1" key="1">
    <citation type="submission" date="2013-08" db="EMBL/GenBank/DDBJ databases">
        <authorList>
            <person name="Mendez C."/>
            <person name="Richter M."/>
            <person name="Ferrer M."/>
            <person name="Sanchez J."/>
        </authorList>
    </citation>
    <scope>NUCLEOTIDE SEQUENCE</scope>
</reference>
<evidence type="ECO:0000313" key="1">
    <source>
        <dbReference type="EMBL" id="EQD71370.1"/>
    </source>
</evidence>
<proteinExistence type="predicted"/>
<comment type="caution">
    <text evidence="1">The sequence shown here is derived from an EMBL/GenBank/DDBJ whole genome shotgun (WGS) entry which is preliminary data.</text>
</comment>
<accession>T1CQH2</accession>
<dbReference type="Gene3D" id="2.130.10.10">
    <property type="entry name" value="YVTN repeat-like/Quinoprotein amine dehydrogenase"/>
    <property type="match status" value="1"/>
</dbReference>
<gene>
    <name evidence="1" type="ORF">B1B_04498</name>
</gene>
<dbReference type="InterPro" id="IPR011047">
    <property type="entry name" value="Quinoprotein_ADH-like_sf"/>
</dbReference>
<dbReference type="InterPro" id="IPR015943">
    <property type="entry name" value="WD40/YVTN_repeat-like_dom_sf"/>
</dbReference>
<reference evidence="1" key="2">
    <citation type="journal article" date="2014" name="ISME J.">
        <title>Microbial stratification in low pH oxic and suboxic macroscopic growths along an acid mine drainage.</title>
        <authorList>
            <person name="Mendez-Garcia C."/>
            <person name="Mesa V."/>
            <person name="Sprenger R.R."/>
            <person name="Richter M."/>
            <person name="Diez M.S."/>
            <person name="Solano J."/>
            <person name="Bargiela R."/>
            <person name="Golyshina O.V."/>
            <person name="Manteca A."/>
            <person name="Ramos J.L."/>
            <person name="Gallego J.R."/>
            <person name="Llorente I."/>
            <person name="Martins Dos Santos V.A."/>
            <person name="Jensen O.N."/>
            <person name="Pelaez A.I."/>
            <person name="Sanchez J."/>
            <person name="Ferrer M."/>
        </authorList>
    </citation>
    <scope>NUCLEOTIDE SEQUENCE</scope>
</reference>
<organism evidence="1">
    <name type="scientific">mine drainage metagenome</name>
    <dbReference type="NCBI Taxonomy" id="410659"/>
    <lineage>
        <taxon>unclassified sequences</taxon>
        <taxon>metagenomes</taxon>
        <taxon>ecological metagenomes</taxon>
    </lineage>
</organism>
<sequence length="381" mass="41506">MLAPFSLLLLVLASPPIEAAPSGQAPVPRFNVLTYHDNNARTGWDDRETRLTPATVNVRQFGKVGFFPVDGKVDAQPLYVSAVRIHDRPVAVLYVATEADRLYALNAQTGAILWEDTLLRAGETPSDDRHCSQVRPTIGVTATPVIDLRDGRRGTIFAVAMSKDPQGHYHQRLYALDLATGAERRSSPVTIRASYPGTGDGSDDGHVLFNPAQYKERPGLLLLRGVVYTFWSSNCDHRPYTGWVIGYAAHGLRSKRVLDLTPNGHDGAIWASGAGPAAGPGGHIYFLDGNGSFGRRFDSRGFPIDHDFGNAFIRLSVSGGRIRVSDYFNMDHTRAESRADEDLGSGGALVLPPLRGQLKRIRKLAIGAGKDGHIYVVNRND</sequence>
<protein>
    <submittedName>
        <fullName evidence="1">Pyrrolo-quinoline quinone</fullName>
    </submittedName>
</protein>
<feature type="non-terminal residue" evidence="1">
    <location>
        <position position="381"/>
    </location>
</feature>
<dbReference type="SUPFAM" id="SSF50998">
    <property type="entry name" value="Quinoprotein alcohol dehydrogenase-like"/>
    <property type="match status" value="1"/>
</dbReference>
<name>T1CQH2_9ZZZZ</name>